<reference evidence="7 8" key="1">
    <citation type="journal article" date="2013" name="Genome Announc.">
        <title>Draft Genome Sequence of Sphingobium quisquiliarum Strain P25T, a Novel Hexachlorocyclohexane (HCH)-Degrading Bacterium Isolated from an HCH Dumpsite.</title>
        <authorList>
            <person name="Kumar Singh A."/>
            <person name="Sangwan N."/>
            <person name="Sharma A."/>
            <person name="Gupta V."/>
            <person name="Khurana J.P."/>
            <person name="Lal R."/>
        </authorList>
    </citation>
    <scope>NUCLEOTIDE SEQUENCE [LARGE SCALE GENOMIC DNA]</scope>
    <source>
        <strain evidence="7 8">P25</strain>
    </source>
</reference>
<dbReference type="PANTHER" id="PTHR21266:SF60">
    <property type="entry name" value="3-KETOSTEROID-9-ALPHA-MONOOXYGENASE, OXYGENASE COMPONENT"/>
    <property type="match status" value="1"/>
</dbReference>
<dbReference type="SUPFAM" id="SSF50022">
    <property type="entry name" value="ISP domain"/>
    <property type="match status" value="1"/>
</dbReference>
<dbReference type="PANTHER" id="PTHR21266">
    <property type="entry name" value="IRON-SULFUR DOMAIN CONTAINING PROTEIN"/>
    <property type="match status" value="1"/>
</dbReference>
<dbReference type="InterPro" id="IPR036922">
    <property type="entry name" value="Rieske_2Fe-2S_sf"/>
</dbReference>
<dbReference type="PATRIC" id="fig|1329909.3.peg.2740"/>
<dbReference type="GO" id="GO:0046872">
    <property type="term" value="F:metal ion binding"/>
    <property type="evidence" value="ECO:0007669"/>
    <property type="project" value="UniProtKB-KW"/>
</dbReference>
<dbReference type="SUPFAM" id="SSF55961">
    <property type="entry name" value="Bet v1-like"/>
    <property type="match status" value="1"/>
</dbReference>
<name>T0GWC7_9SPHN</name>
<organism evidence="7 8">
    <name type="scientific">Sphingobium quisquiliarum P25</name>
    <dbReference type="NCBI Taxonomy" id="1329909"/>
    <lineage>
        <taxon>Bacteria</taxon>
        <taxon>Pseudomonadati</taxon>
        <taxon>Pseudomonadota</taxon>
        <taxon>Alphaproteobacteria</taxon>
        <taxon>Sphingomonadales</taxon>
        <taxon>Sphingomonadaceae</taxon>
        <taxon>Sphingobium</taxon>
    </lineage>
</organism>
<evidence type="ECO:0000313" key="8">
    <source>
        <dbReference type="Proteomes" id="UP000015525"/>
    </source>
</evidence>
<dbReference type="GO" id="GO:0051537">
    <property type="term" value="F:2 iron, 2 sulfur cluster binding"/>
    <property type="evidence" value="ECO:0007669"/>
    <property type="project" value="UniProtKB-KW"/>
</dbReference>
<protein>
    <recommendedName>
        <fullName evidence="6">Rieske domain-containing protein</fullName>
    </recommendedName>
</protein>
<dbReference type="PROSITE" id="PS51296">
    <property type="entry name" value="RIESKE"/>
    <property type="match status" value="1"/>
</dbReference>
<evidence type="ECO:0000313" key="7">
    <source>
        <dbReference type="EMBL" id="EQB04243.1"/>
    </source>
</evidence>
<keyword evidence="8" id="KW-1185">Reference proteome</keyword>
<evidence type="ECO:0000256" key="5">
    <source>
        <dbReference type="ARBA" id="ARBA00023014"/>
    </source>
</evidence>
<keyword evidence="5" id="KW-0411">Iron-sulfur</keyword>
<dbReference type="AlphaFoldDB" id="T0GWC7"/>
<evidence type="ECO:0000259" key="6">
    <source>
        <dbReference type="PROSITE" id="PS51296"/>
    </source>
</evidence>
<dbReference type="Pfam" id="PF00355">
    <property type="entry name" value="Rieske"/>
    <property type="match status" value="1"/>
</dbReference>
<dbReference type="InterPro" id="IPR044043">
    <property type="entry name" value="VanA_C_cat"/>
</dbReference>
<keyword evidence="1" id="KW-0001">2Fe-2S</keyword>
<dbReference type="EMBL" id="ATHO01000130">
    <property type="protein sequence ID" value="EQB04243.1"/>
    <property type="molecule type" value="Genomic_DNA"/>
</dbReference>
<feature type="domain" description="Rieske" evidence="6">
    <location>
        <begin position="20"/>
        <end position="122"/>
    </location>
</feature>
<dbReference type="Gene3D" id="3.90.380.10">
    <property type="entry name" value="Naphthalene 1,2-dioxygenase Alpha Subunit, Chain A, domain 1"/>
    <property type="match status" value="1"/>
</dbReference>
<comment type="caution">
    <text evidence="7">The sequence shown here is derived from an EMBL/GenBank/DDBJ whole genome shotgun (WGS) entry which is preliminary data.</text>
</comment>
<evidence type="ECO:0000256" key="1">
    <source>
        <dbReference type="ARBA" id="ARBA00022714"/>
    </source>
</evidence>
<dbReference type="InterPro" id="IPR050584">
    <property type="entry name" value="Cholesterol_7-desaturase"/>
</dbReference>
<accession>T0GWC7</accession>
<evidence type="ECO:0000256" key="4">
    <source>
        <dbReference type="ARBA" id="ARBA00023004"/>
    </source>
</evidence>
<dbReference type="InterPro" id="IPR017941">
    <property type="entry name" value="Rieske_2Fe-2S"/>
</dbReference>
<sequence length="355" mass="39779">MIINGIDMQPGNAPYPRNHWYVAAFSNEVTREPMHRQLFGDPVVLYRTEDGEPVALFDRCPHRGMRLSMGGTLIGDNIQCSYHGIQFGKNGRSCLIPSGGAVSSALSVHRYPLKEIGGWIWAWAGDPAAMDERLIPDHEELGLTAKGFYSYYGVKLEANSNYLFSLENLVDATHITYLHHGLIDSGNVASHPFVCEVDGSRVSMIREFKDEIIAPMVAKTMHLQTERADRTLELTSYAPNLCVVRTRFIETGEGGTRRDNRLIFGITPVSRTKCYQFVCVANDYENRHETLFDDLRFLLMEDVVALDDIQRLYDELGPERAPEVSIRADEGQIRTRRIIAAQVAAERAGAAIAAE</sequence>
<dbReference type="GO" id="GO:0016491">
    <property type="term" value="F:oxidoreductase activity"/>
    <property type="evidence" value="ECO:0007669"/>
    <property type="project" value="UniProtKB-KW"/>
</dbReference>
<dbReference type="Proteomes" id="UP000015525">
    <property type="component" value="Unassembled WGS sequence"/>
</dbReference>
<evidence type="ECO:0000256" key="2">
    <source>
        <dbReference type="ARBA" id="ARBA00022723"/>
    </source>
</evidence>
<keyword evidence="2" id="KW-0479">Metal-binding</keyword>
<proteinExistence type="predicted"/>
<keyword evidence="4" id="KW-0408">Iron</keyword>
<evidence type="ECO:0000256" key="3">
    <source>
        <dbReference type="ARBA" id="ARBA00023002"/>
    </source>
</evidence>
<dbReference type="Gene3D" id="2.102.10.10">
    <property type="entry name" value="Rieske [2Fe-2S] iron-sulphur domain"/>
    <property type="match status" value="1"/>
</dbReference>
<keyword evidence="3" id="KW-0560">Oxidoreductase</keyword>
<dbReference type="RefSeq" id="WP_021238976.1">
    <property type="nucleotide sequence ID" value="NZ_ATHO01000130.1"/>
</dbReference>
<dbReference type="Pfam" id="PF19112">
    <property type="entry name" value="VanA_C"/>
    <property type="match status" value="1"/>
</dbReference>
<gene>
    <name evidence="7" type="ORF">L288_14285</name>
</gene>